<dbReference type="AlphaFoldDB" id="X1G2M3"/>
<proteinExistence type="predicted"/>
<dbReference type="Gene3D" id="3.30.360.10">
    <property type="entry name" value="Dihydrodipicolinate Reductase, domain 2"/>
    <property type="match status" value="1"/>
</dbReference>
<evidence type="ECO:0000313" key="1">
    <source>
        <dbReference type="EMBL" id="GAH35844.1"/>
    </source>
</evidence>
<sequence length="130" mass="14470">MKFTDTFFGNLIASKAFGPKQKFLKLYGKDKTLTASDTQFNISDGLGRVSEELEYDDDELCCMRKLLENFALSILLPDKNKLCSSGGENLRDMAVIESAYLSARTGMAEEPGKILKISQIEPANIWPGHK</sequence>
<name>X1G2M3_9ZZZZ</name>
<reference evidence="1" key="1">
    <citation type="journal article" date="2014" name="Front. Microbiol.">
        <title>High frequency of phylogenetically diverse reductive dehalogenase-homologous genes in deep subseafloor sedimentary metagenomes.</title>
        <authorList>
            <person name="Kawai M."/>
            <person name="Futagami T."/>
            <person name="Toyoda A."/>
            <person name="Takaki Y."/>
            <person name="Nishi S."/>
            <person name="Hori S."/>
            <person name="Arai W."/>
            <person name="Tsubouchi T."/>
            <person name="Morono Y."/>
            <person name="Uchiyama I."/>
            <person name="Ito T."/>
            <person name="Fujiyama A."/>
            <person name="Inagaki F."/>
            <person name="Takami H."/>
        </authorList>
    </citation>
    <scope>NUCLEOTIDE SEQUENCE</scope>
    <source>
        <strain evidence="1">Expedition CK06-06</strain>
    </source>
</reference>
<dbReference type="EMBL" id="BARU01010673">
    <property type="protein sequence ID" value="GAH35844.1"/>
    <property type="molecule type" value="Genomic_DNA"/>
</dbReference>
<protein>
    <submittedName>
        <fullName evidence="1">Uncharacterized protein</fullName>
    </submittedName>
</protein>
<accession>X1G2M3</accession>
<gene>
    <name evidence="1" type="ORF">S03H2_20284</name>
</gene>
<comment type="caution">
    <text evidence="1">The sequence shown here is derived from an EMBL/GenBank/DDBJ whole genome shotgun (WGS) entry which is preliminary data.</text>
</comment>
<organism evidence="1">
    <name type="scientific">marine sediment metagenome</name>
    <dbReference type="NCBI Taxonomy" id="412755"/>
    <lineage>
        <taxon>unclassified sequences</taxon>
        <taxon>metagenomes</taxon>
        <taxon>ecological metagenomes</taxon>
    </lineage>
</organism>